<evidence type="ECO:0000256" key="3">
    <source>
        <dbReference type="ARBA" id="ARBA00022857"/>
    </source>
</evidence>
<reference evidence="8" key="1">
    <citation type="journal article" date="2017" name="Protist">
        <title>Diversity of the Photosynthetic Paulinella Species, with the Description of Paulinella micropora sp. nov. and the Chromatophore Genome Sequence for strain KR01.</title>
        <authorList>
            <person name="Lhee D."/>
            <person name="Yang E.C."/>
            <person name="Kim J.I."/>
            <person name="Nakayama T."/>
            <person name="Zuccarello G."/>
            <person name="Andersen R.A."/>
            <person name="Yoon H.S."/>
        </authorList>
    </citation>
    <scope>NUCLEOTIDE SEQUENCE</scope>
    <source>
        <strain evidence="9">FK01</strain>
        <strain evidence="8">KR01</strain>
    </source>
</reference>
<keyword evidence="8" id="KW-0934">Plastid</keyword>
<keyword evidence="3" id="KW-0521">NADP</keyword>
<dbReference type="InterPro" id="IPR046346">
    <property type="entry name" value="Aminoacid_DH-like_N_sf"/>
</dbReference>
<dbReference type="InterPro" id="IPR022893">
    <property type="entry name" value="Shikimate_DH_fam"/>
</dbReference>
<dbReference type="EMBL" id="KY124271">
    <property type="protein sequence ID" value="AQX44945.1"/>
    <property type="molecule type" value="Genomic_DNA"/>
</dbReference>
<dbReference type="Pfam" id="PF08501">
    <property type="entry name" value="Shikimate_dh_N"/>
    <property type="match status" value="1"/>
</dbReference>
<dbReference type="AlphaFoldDB" id="A0A1L5YBT7"/>
<proteinExistence type="inferred from homology"/>
<dbReference type="NCBIfam" id="TIGR00507">
    <property type="entry name" value="aroE"/>
    <property type="match status" value="1"/>
</dbReference>
<evidence type="ECO:0000256" key="2">
    <source>
        <dbReference type="ARBA" id="ARBA00022605"/>
    </source>
</evidence>
<organism evidence="8">
    <name type="scientific">Paulinella micropora</name>
    <dbReference type="NCBI Taxonomy" id="1928728"/>
    <lineage>
        <taxon>Eukaryota</taxon>
        <taxon>Sar</taxon>
        <taxon>Rhizaria</taxon>
        <taxon>Cercozoa</taxon>
        <taxon>Imbricatea</taxon>
        <taxon>Silicofilosea</taxon>
        <taxon>Euglyphida</taxon>
        <taxon>Paulinellidae</taxon>
        <taxon>Paulinella</taxon>
    </lineage>
</organism>
<dbReference type="GO" id="GO:0005829">
    <property type="term" value="C:cytosol"/>
    <property type="evidence" value="ECO:0007669"/>
    <property type="project" value="TreeGrafter"/>
</dbReference>
<dbReference type="Gene3D" id="3.40.50.10860">
    <property type="entry name" value="Leucine Dehydrogenase, chain A, domain 1"/>
    <property type="match status" value="1"/>
</dbReference>
<dbReference type="InterPro" id="IPR036291">
    <property type="entry name" value="NAD(P)-bd_dom_sf"/>
</dbReference>
<keyword evidence="5" id="KW-0057">Aromatic amino acid biosynthesis</keyword>
<evidence type="ECO:0000256" key="1">
    <source>
        <dbReference type="ARBA" id="ARBA00012962"/>
    </source>
</evidence>
<keyword evidence="4" id="KW-0560">Oxidoreductase</keyword>
<dbReference type="InterPro" id="IPR011342">
    <property type="entry name" value="Shikimate_DH"/>
</dbReference>
<dbReference type="SUPFAM" id="SSF53223">
    <property type="entry name" value="Aminoacid dehydrogenase-like, N-terminal domain"/>
    <property type="match status" value="1"/>
</dbReference>
<accession>A0A1L5YBT7</accession>
<evidence type="ECO:0000313" key="8">
    <source>
        <dbReference type="EMBL" id="APP88178.1"/>
    </source>
</evidence>
<geneLocation type="plastid" evidence="8"/>
<dbReference type="GO" id="GO:0004764">
    <property type="term" value="F:shikimate 3-dehydrogenase (NADP+) activity"/>
    <property type="evidence" value="ECO:0007669"/>
    <property type="project" value="UniProtKB-EC"/>
</dbReference>
<dbReference type="GO" id="GO:0009423">
    <property type="term" value="P:chorismate biosynthetic process"/>
    <property type="evidence" value="ECO:0007669"/>
    <property type="project" value="TreeGrafter"/>
</dbReference>
<sequence>MVVFSSIPTKLVGIIGNPLSHSLSPIMQNAAFASLKLNWLYVALPATNTSLRHLIRDLSHIDCQGINVTIPHKQNVIQHIAELTPIARQAGAVNTLIKALNGNWIGTNTDVEGFMTPLKTRNINWKTKKAIILGCGGSARAVVTALTRLEFCNIIIAGRNIISLQKFVDTCKEMSPQLEYILWNNDSTHTLETAGFQQVLKEADLIINSTPIGMTKKYDSLKNFDTPLTDLQIDMLKDKAIIYDLIYTPRPTPLLIKAASRGHDCIDGLEMLVQQGAASLRLWTGIQDVPVHLMRNAALTSLCN</sequence>
<evidence type="ECO:0000256" key="4">
    <source>
        <dbReference type="ARBA" id="ARBA00023002"/>
    </source>
</evidence>
<dbReference type="EMBL" id="KX897545">
    <property type="protein sequence ID" value="APP88178.1"/>
    <property type="molecule type" value="Genomic_DNA"/>
</dbReference>
<dbReference type="NCBIfam" id="NF001314">
    <property type="entry name" value="PRK00258.2-2"/>
    <property type="match status" value="1"/>
</dbReference>
<dbReference type="GO" id="GO:0019632">
    <property type="term" value="P:shikimate metabolic process"/>
    <property type="evidence" value="ECO:0007669"/>
    <property type="project" value="InterPro"/>
</dbReference>
<dbReference type="InterPro" id="IPR041121">
    <property type="entry name" value="SDH_C"/>
</dbReference>
<keyword evidence="2" id="KW-0028">Amino-acid biosynthesis</keyword>
<dbReference type="HAMAP" id="MF_00222">
    <property type="entry name" value="Shikimate_DH_AroE"/>
    <property type="match status" value="1"/>
</dbReference>
<dbReference type="GO" id="GO:0009073">
    <property type="term" value="P:aromatic amino acid family biosynthetic process"/>
    <property type="evidence" value="ECO:0007669"/>
    <property type="project" value="UniProtKB-KW"/>
</dbReference>
<evidence type="ECO:0000313" key="9">
    <source>
        <dbReference type="EMBL" id="AQX44945.1"/>
    </source>
</evidence>
<dbReference type="SUPFAM" id="SSF51735">
    <property type="entry name" value="NAD(P)-binding Rossmann-fold domains"/>
    <property type="match status" value="1"/>
</dbReference>
<gene>
    <name evidence="8" type="primary">aroE</name>
    <name evidence="8" type="ORF">PCKR_392</name>
    <name evidence="9" type="ORF">PFK_392</name>
</gene>
<feature type="domain" description="SDH C-terminal" evidence="7">
    <location>
        <begin position="268"/>
        <end position="299"/>
    </location>
</feature>
<dbReference type="PANTHER" id="PTHR21089">
    <property type="entry name" value="SHIKIMATE DEHYDROGENASE"/>
    <property type="match status" value="1"/>
</dbReference>
<dbReference type="CDD" id="cd01065">
    <property type="entry name" value="NAD_bind_Shikimate_DH"/>
    <property type="match status" value="1"/>
</dbReference>
<feature type="domain" description="Shikimate dehydrogenase substrate binding N-terminal" evidence="6">
    <location>
        <begin position="14"/>
        <end position="96"/>
    </location>
</feature>
<evidence type="ECO:0000259" key="7">
    <source>
        <dbReference type="Pfam" id="PF18317"/>
    </source>
</evidence>
<evidence type="ECO:0000259" key="6">
    <source>
        <dbReference type="Pfam" id="PF08501"/>
    </source>
</evidence>
<dbReference type="Gene3D" id="3.40.50.720">
    <property type="entry name" value="NAD(P)-binding Rossmann-like Domain"/>
    <property type="match status" value="1"/>
</dbReference>
<evidence type="ECO:0000256" key="5">
    <source>
        <dbReference type="ARBA" id="ARBA00023141"/>
    </source>
</evidence>
<dbReference type="GO" id="GO:0050661">
    <property type="term" value="F:NADP binding"/>
    <property type="evidence" value="ECO:0007669"/>
    <property type="project" value="InterPro"/>
</dbReference>
<protein>
    <recommendedName>
        <fullName evidence="1">shikimate dehydrogenase (NADP(+))</fullName>
        <ecNumber evidence="1">1.1.1.25</ecNumber>
    </recommendedName>
</protein>
<name>A0A1L5YBT7_9EUKA</name>
<dbReference type="PANTHER" id="PTHR21089:SF1">
    <property type="entry name" value="BIFUNCTIONAL 3-DEHYDROQUINATE DEHYDRATASE_SHIKIMATE DEHYDROGENASE, CHLOROPLASTIC"/>
    <property type="match status" value="1"/>
</dbReference>
<dbReference type="GO" id="GO:0008652">
    <property type="term" value="P:amino acid biosynthetic process"/>
    <property type="evidence" value="ECO:0007669"/>
    <property type="project" value="UniProtKB-KW"/>
</dbReference>
<dbReference type="Pfam" id="PF18317">
    <property type="entry name" value="SDH_C"/>
    <property type="match status" value="1"/>
</dbReference>
<dbReference type="EC" id="1.1.1.25" evidence="1"/>
<dbReference type="InterPro" id="IPR013708">
    <property type="entry name" value="Shikimate_DH-bd_N"/>
</dbReference>